<protein>
    <submittedName>
        <fullName evidence="3">Uncharacterized protein</fullName>
    </submittedName>
</protein>
<evidence type="ECO:0000256" key="1">
    <source>
        <dbReference type="SAM" id="MobiDB-lite"/>
    </source>
</evidence>
<evidence type="ECO:0000313" key="2">
    <source>
        <dbReference type="Proteomes" id="UP000887565"/>
    </source>
</evidence>
<feature type="region of interest" description="Disordered" evidence="1">
    <location>
        <begin position="1"/>
        <end position="22"/>
    </location>
</feature>
<organism evidence="2 3">
    <name type="scientific">Romanomermis culicivorax</name>
    <name type="common">Nematode worm</name>
    <dbReference type="NCBI Taxonomy" id="13658"/>
    <lineage>
        <taxon>Eukaryota</taxon>
        <taxon>Metazoa</taxon>
        <taxon>Ecdysozoa</taxon>
        <taxon>Nematoda</taxon>
        <taxon>Enoplea</taxon>
        <taxon>Dorylaimia</taxon>
        <taxon>Mermithida</taxon>
        <taxon>Mermithoidea</taxon>
        <taxon>Mermithidae</taxon>
        <taxon>Romanomermis</taxon>
    </lineage>
</organism>
<sequence length="155" mass="17599">MLNISRYRNEENNSAATASDSITRERFPTRRHFAENHLQTLESLQLQFRAIHATRQLSQEKGKLCKPCSLLKVFVFHLSTLSIETSSRYCSIPRIATVFPLSNVLVLDTTRSRPPDNYIFVVIDTQCKAQCGVIAKTMGVKSIFEECQCSVLNND</sequence>
<evidence type="ECO:0000313" key="3">
    <source>
        <dbReference type="WBParaSite" id="nRc.2.0.1.t18384-RA"/>
    </source>
</evidence>
<dbReference type="WBParaSite" id="nRc.2.0.1.t18384-RA">
    <property type="protein sequence ID" value="nRc.2.0.1.t18384-RA"/>
    <property type="gene ID" value="nRc.2.0.1.g18384"/>
</dbReference>
<keyword evidence="2" id="KW-1185">Reference proteome</keyword>
<proteinExistence type="predicted"/>
<dbReference type="AlphaFoldDB" id="A0A915IWC3"/>
<feature type="compositionally biased region" description="Polar residues" evidence="1">
    <location>
        <begin position="12"/>
        <end position="21"/>
    </location>
</feature>
<accession>A0A915IWC3</accession>
<name>A0A915IWC3_ROMCU</name>
<dbReference type="Proteomes" id="UP000887565">
    <property type="component" value="Unplaced"/>
</dbReference>
<reference evidence="3" key="1">
    <citation type="submission" date="2022-11" db="UniProtKB">
        <authorList>
            <consortium name="WormBaseParasite"/>
        </authorList>
    </citation>
    <scope>IDENTIFICATION</scope>
</reference>